<name>A0A7Z0QSL2_9GAMM</name>
<dbReference type="SUPFAM" id="SSF52540">
    <property type="entry name" value="P-loop containing nucleoside triphosphate hydrolases"/>
    <property type="match status" value="1"/>
</dbReference>
<organism evidence="1 2">
    <name type="scientific">Luteimonas deserti</name>
    <dbReference type="NCBI Taxonomy" id="2752306"/>
    <lineage>
        <taxon>Bacteria</taxon>
        <taxon>Pseudomonadati</taxon>
        <taxon>Pseudomonadota</taxon>
        <taxon>Gammaproteobacteria</taxon>
        <taxon>Lysobacterales</taxon>
        <taxon>Lysobacteraceae</taxon>
        <taxon>Luteimonas</taxon>
    </lineage>
</organism>
<comment type="caution">
    <text evidence="1">The sequence shown here is derived from an EMBL/GenBank/DDBJ whole genome shotgun (WGS) entry which is preliminary data.</text>
</comment>
<dbReference type="Gene3D" id="3.40.50.300">
    <property type="entry name" value="P-loop containing nucleotide triphosphate hydrolases"/>
    <property type="match status" value="1"/>
</dbReference>
<proteinExistence type="predicted"/>
<dbReference type="AlphaFoldDB" id="A0A7Z0QSL2"/>
<accession>A0A7Z0QSL2</accession>
<protein>
    <recommendedName>
        <fullName evidence="3">Sulfotransferase family protein</fullName>
    </recommendedName>
</protein>
<reference evidence="1 2" key="1">
    <citation type="submission" date="2020-07" db="EMBL/GenBank/DDBJ databases">
        <title>isolation of Luteimonas sp. SJ-16.</title>
        <authorList>
            <person name="Huang X.-X."/>
            <person name="Xu L."/>
            <person name="Sun J.-Q."/>
        </authorList>
    </citation>
    <scope>NUCLEOTIDE SEQUENCE [LARGE SCALE GENOMIC DNA]</scope>
    <source>
        <strain evidence="1 2">SJ-16</strain>
    </source>
</reference>
<evidence type="ECO:0008006" key="3">
    <source>
        <dbReference type="Google" id="ProtNLM"/>
    </source>
</evidence>
<gene>
    <name evidence="1" type="ORF">H0E82_05730</name>
</gene>
<dbReference type="InterPro" id="IPR027417">
    <property type="entry name" value="P-loop_NTPase"/>
</dbReference>
<evidence type="ECO:0000313" key="2">
    <source>
        <dbReference type="Proteomes" id="UP000589896"/>
    </source>
</evidence>
<keyword evidence="2" id="KW-1185">Reference proteome</keyword>
<dbReference type="Proteomes" id="UP000589896">
    <property type="component" value="Unassembled WGS sequence"/>
</dbReference>
<dbReference type="RefSeq" id="WP_180544487.1">
    <property type="nucleotide sequence ID" value="NZ_JACCJZ010000013.1"/>
</dbReference>
<evidence type="ECO:0000313" key="1">
    <source>
        <dbReference type="EMBL" id="NYZ62260.1"/>
    </source>
</evidence>
<sequence>MSEPSPLAAGGRSGLPTSAADRKLLLVLGMHRSGTSALTGLLQKLGAELGEELLPATRDNPKGYFENAEVVLAHEAVLTALGRSWQDPRALPEAWRDTAAADDAHAALTRLLDTMVVSAGLVAVKDPRASRLVLLWSDVSRAARVDLGAALMVRHPDEVAGSLRTRDGLSRARAHLLWMVYLLEAERGTREVARAFVSYESLLADWRGTLDRMRDAGLADIVPEPTPEAASEIDVFLDASLRRHKASEEPCGSSPFESLALELYGVALRASADASGVEQQFDDVARRLLPLAARYLEAPLQLEQELDRQRLEQAQASATLKLAALRELWRPPFLGPSPGPARLYYRGENVGFTEMHAVSGQPQVSGLRSAVTFEIPADERIDAFRFDPDSAPGVYAIESVAISGERVQSLVDRIQGVNEHRVPNTRESDVVRFAALGEDPHFVFDARGLAAVEAGGVLRVEVLFRCETVMSEVGGYLEEYRTSLTAHGRDLETWQAEIGDGVRALREQRMRIDSVADAVPGLADRQLQLGATLEALAGTVASVGTSHGGELEAARAQLSGIASELVEIRGQQALIMEWMRRRSPRYWWTRLKAALLR</sequence>
<dbReference type="EMBL" id="JACCJZ010000013">
    <property type="protein sequence ID" value="NYZ62260.1"/>
    <property type="molecule type" value="Genomic_DNA"/>
</dbReference>